<dbReference type="SMART" id="SM00570">
    <property type="entry name" value="AWS"/>
    <property type="match status" value="1"/>
</dbReference>
<organism evidence="12 13">
    <name type="scientific">Eruca vesicaria subsp. sativa</name>
    <name type="common">Garden rocket</name>
    <name type="synonym">Eruca sativa</name>
    <dbReference type="NCBI Taxonomy" id="29727"/>
    <lineage>
        <taxon>Eukaryota</taxon>
        <taxon>Viridiplantae</taxon>
        <taxon>Streptophyta</taxon>
        <taxon>Embryophyta</taxon>
        <taxon>Tracheophyta</taxon>
        <taxon>Spermatophyta</taxon>
        <taxon>Magnoliopsida</taxon>
        <taxon>eudicotyledons</taxon>
        <taxon>Gunneridae</taxon>
        <taxon>Pentapetalae</taxon>
        <taxon>rosids</taxon>
        <taxon>malvids</taxon>
        <taxon>Brassicales</taxon>
        <taxon>Brassicaceae</taxon>
        <taxon>Brassiceae</taxon>
        <taxon>Eruca</taxon>
    </lineage>
</organism>
<keyword evidence="7" id="KW-0539">Nucleus</keyword>
<dbReference type="Pfam" id="PF00856">
    <property type="entry name" value="SET"/>
    <property type="match status" value="1"/>
</dbReference>
<evidence type="ECO:0000313" key="12">
    <source>
        <dbReference type="EMBL" id="CAH8383775.1"/>
    </source>
</evidence>
<keyword evidence="6" id="KW-0949">S-adenosyl-L-methionine</keyword>
<evidence type="ECO:0000256" key="8">
    <source>
        <dbReference type="SAM" id="MobiDB-lite"/>
    </source>
</evidence>
<comment type="subcellular location">
    <subcellularLocation>
        <location evidence="2">Chromosome</location>
    </subcellularLocation>
    <subcellularLocation>
        <location evidence="1">Nucleus</location>
    </subcellularLocation>
</comment>
<dbReference type="PROSITE" id="PS50280">
    <property type="entry name" value="SET"/>
    <property type="match status" value="1"/>
</dbReference>
<dbReference type="Gene3D" id="1.25.40.10">
    <property type="entry name" value="Tetratricopeptide repeat domain"/>
    <property type="match status" value="1"/>
</dbReference>
<feature type="domain" description="SET" evidence="9">
    <location>
        <begin position="263"/>
        <end position="388"/>
    </location>
</feature>
<evidence type="ECO:0000256" key="2">
    <source>
        <dbReference type="ARBA" id="ARBA00004286"/>
    </source>
</evidence>
<dbReference type="GO" id="GO:0005694">
    <property type="term" value="C:chromosome"/>
    <property type="evidence" value="ECO:0007669"/>
    <property type="project" value="UniProtKB-SubCell"/>
</dbReference>
<dbReference type="CDD" id="cd19175">
    <property type="entry name" value="SET_ASHR3-like"/>
    <property type="match status" value="1"/>
</dbReference>
<dbReference type="AlphaFoldDB" id="A0ABC8LJP2"/>
<keyword evidence="4" id="KW-0489">Methyltransferase</keyword>
<evidence type="ECO:0000256" key="4">
    <source>
        <dbReference type="ARBA" id="ARBA00022603"/>
    </source>
</evidence>
<comment type="caution">
    <text evidence="12">The sequence shown here is derived from an EMBL/GenBank/DDBJ whole genome shotgun (WGS) entry which is preliminary data.</text>
</comment>
<reference evidence="12 13" key="1">
    <citation type="submission" date="2022-03" db="EMBL/GenBank/DDBJ databases">
        <authorList>
            <person name="Macdonald S."/>
            <person name="Ahmed S."/>
            <person name="Newling K."/>
        </authorList>
    </citation>
    <scope>NUCLEOTIDE SEQUENCE [LARGE SCALE GENOMIC DNA]</scope>
</reference>
<sequence>MLKEREEVEKLRNMTEQERREWERKNPKPSLTQPKKKWNFMQKYYHKGAFFQADPDDEAGSVGTDGIFQRDFSEPTGEDRLDKSILPKVMQVKHFGRSGRTKWTHLVNEDTTDWSNPKFDEAIDYLTKAIMLNPTSAILYATRGRRRHRTFVVLVFFLDSLAMPASKKVCDRNPIAQVFDKLLNDIGRAEEVSDKNPIGQVFNKLSKDIGRAEEFSLPDWSNQGKSTPYTYIKRIVCGSDCDCGMLFSSCSSSCNCGSDCYNKPFQQRRVKKLKLTLTEKCGSGIVADEYIQEGEFITEYVGEVIDDVTCEERLWEMKRRGETNFYLCEISKNMVIDGTNKGNKSRYINHSCNPNTQIQKWIIEGETRIGIFAISDINKGEHITYDYQFVQFGPDQECHCGAIGCRKKLGVKPKKPELVSDEETPNFVISELAQTLPQVHHNEDIHEEGTLIRNKLSEEQTCPRNCIGVVIRLSRPTSIRCFGLIRRFDEVTRKHSVMFEDGVTEFIDLSKEEDWDILSD</sequence>
<evidence type="ECO:0000259" key="11">
    <source>
        <dbReference type="PROSITE" id="PS51215"/>
    </source>
</evidence>
<dbReference type="InterPro" id="IPR001214">
    <property type="entry name" value="SET_dom"/>
</dbReference>
<dbReference type="GO" id="GO:0005634">
    <property type="term" value="C:nucleus"/>
    <property type="evidence" value="ECO:0007669"/>
    <property type="project" value="UniProtKB-SubCell"/>
</dbReference>
<feature type="region of interest" description="Disordered" evidence="8">
    <location>
        <begin position="1"/>
        <end position="34"/>
    </location>
</feature>
<evidence type="ECO:0000256" key="6">
    <source>
        <dbReference type="ARBA" id="ARBA00022691"/>
    </source>
</evidence>
<dbReference type="Proteomes" id="UP001642260">
    <property type="component" value="Unassembled WGS sequence"/>
</dbReference>
<feature type="compositionally biased region" description="Basic and acidic residues" evidence="8">
    <location>
        <begin position="1"/>
        <end position="26"/>
    </location>
</feature>
<name>A0ABC8LJP2_ERUVS</name>
<dbReference type="GO" id="GO:0008168">
    <property type="term" value="F:methyltransferase activity"/>
    <property type="evidence" value="ECO:0007669"/>
    <property type="project" value="UniProtKB-KW"/>
</dbReference>
<gene>
    <name evidence="12" type="ORF">ERUC_LOCUS36258</name>
</gene>
<dbReference type="SUPFAM" id="SSF82199">
    <property type="entry name" value="SET domain"/>
    <property type="match status" value="1"/>
</dbReference>
<dbReference type="InterPro" id="IPR047893">
    <property type="entry name" value="ASHR3-like_SET"/>
</dbReference>
<dbReference type="PROSITE" id="PS50868">
    <property type="entry name" value="POST_SET"/>
    <property type="match status" value="1"/>
</dbReference>
<dbReference type="Pfam" id="PF06991">
    <property type="entry name" value="MFAP1"/>
    <property type="match status" value="1"/>
</dbReference>
<evidence type="ECO:0000256" key="5">
    <source>
        <dbReference type="ARBA" id="ARBA00022679"/>
    </source>
</evidence>
<dbReference type="InterPro" id="IPR046341">
    <property type="entry name" value="SET_dom_sf"/>
</dbReference>
<dbReference type="PROSITE" id="PS51578">
    <property type="entry name" value="SAM_MT43_SET2_2"/>
    <property type="match status" value="1"/>
</dbReference>
<feature type="domain" description="AWS" evidence="11">
    <location>
        <begin position="225"/>
        <end position="269"/>
    </location>
</feature>
<evidence type="ECO:0000256" key="1">
    <source>
        <dbReference type="ARBA" id="ARBA00004123"/>
    </source>
</evidence>
<dbReference type="PANTHER" id="PTHR22884">
    <property type="entry name" value="SET DOMAIN PROTEINS"/>
    <property type="match status" value="1"/>
</dbReference>
<accession>A0ABC8LJP2</accession>
<dbReference type="GO" id="GO:0032259">
    <property type="term" value="P:methylation"/>
    <property type="evidence" value="ECO:0007669"/>
    <property type="project" value="UniProtKB-KW"/>
</dbReference>
<feature type="domain" description="Post-SET" evidence="10">
    <location>
        <begin position="394"/>
        <end position="410"/>
    </location>
</feature>
<evidence type="ECO:0000259" key="9">
    <source>
        <dbReference type="PROSITE" id="PS50280"/>
    </source>
</evidence>
<keyword evidence="13" id="KW-1185">Reference proteome</keyword>
<dbReference type="InterPro" id="IPR011990">
    <property type="entry name" value="TPR-like_helical_dom_sf"/>
</dbReference>
<protein>
    <recommendedName>
        <fullName evidence="14">Histone-lysine N-methyltransferase</fullName>
    </recommendedName>
</protein>
<dbReference type="InterPro" id="IPR006560">
    <property type="entry name" value="AWS_dom"/>
</dbReference>
<dbReference type="Gene3D" id="2.170.270.10">
    <property type="entry name" value="SET domain"/>
    <property type="match status" value="1"/>
</dbReference>
<evidence type="ECO:0000256" key="7">
    <source>
        <dbReference type="ARBA" id="ARBA00023242"/>
    </source>
</evidence>
<keyword evidence="5" id="KW-0808">Transferase</keyword>
<evidence type="ECO:0000313" key="13">
    <source>
        <dbReference type="Proteomes" id="UP001642260"/>
    </source>
</evidence>
<keyword evidence="3" id="KW-0158">Chromosome</keyword>
<dbReference type="SMART" id="SM00317">
    <property type="entry name" value="SET"/>
    <property type="match status" value="1"/>
</dbReference>
<evidence type="ECO:0008006" key="14">
    <source>
        <dbReference type="Google" id="ProtNLM"/>
    </source>
</evidence>
<dbReference type="InterPro" id="IPR050777">
    <property type="entry name" value="SET2_Histone-Lys_MeTrsfase"/>
</dbReference>
<dbReference type="InterPro" id="IPR009730">
    <property type="entry name" value="MFAP1_C"/>
</dbReference>
<dbReference type="EMBL" id="CAKOAT010597375">
    <property type="protein sequence ID" value="CAH8383775.1"/>
    <property type="molecule type" value="Genomic_DNA"/>
</dbReference>
<proteinExistence type="predicted"/>
<dbReference type="PROSITE" id="PS51215">
    <property type="entry name" value="AWS"/>
    <property type="match status" value="1"/>
</dbReference>
<evidence type="ECO:0000256" key="3">
    <source>
        <dbReference type="ARBA" id="ARBA00022454"/>
    </source>
</evidence>
<evidence type="ECO:0000259" key="10">
    <source>
        <dbReference type="PROSITE" id="PS50868"/>
    </source>
</evidence>
<dbReference type="InterPro" id="IPR003616">
    <property type="entry name" value="Post-SET_dom"/>
</dbReference>
<dbReference type="InterPro" id="IPR025787">
    <property type="entry name" value="Hist-Lys_N-MeTrfase_SET2_plant"/>
</dbReference>